<evidence type="ECO:0000313" key="2">
    <source>
        <dbReference type="Proteomes" id="UP000188268"/>
    </source>
</evidence>
<dbReference type="EMBL" id="AWWV01016250">
    <property type="protein sequence ID" value="OMO50186.1"/>
    <property type="molecule type" value="Genomic_DNA"/>
</dbReference>
<comment type="caution">
    <text evidence="1">The sequence shown here is derived from an EMBL/GenBank/DDBJ whole genome shotgun (WGS) entry which is preliminary data.</text>
</comment>
<organism evidence="1 2">
    <name type="scientific">Corchorus capsularis</name>
    <name type="common">Jute</name>
    <dbReference type="NCBI Taxonomy" id="210143"/>
    <lineage>
        <taxon>Eukaryota</taxon>
        <taxon>Viridiplantae</taxon>
        <taxon>Streptophyta</taxon>
        <taxon>Embryophyta</taxon>
        <taxon>Tracheophyta</taxon>
        <taxon>Spermatophyta</taxon>
        <taxon>Magnoliopsida</taxon>
        <taxon>eudicotyledons</taxon>
        <taxon>Gunneridae</taxon>
        <taxon>Pentapetalae</taxon>
        <taxon>rosids</taxon>
        <taxon>malvids</taxon>
        <taxon>Malvales</taxon>
        <taxon>Malvaceae</taxon>
        <taxon>Grewioideae</taxon>
        <taxon>Apeibeae</taxon>
        <taxon>Corchorus</taxon>
    </lineage>
</organism>
<accession>A0A1R3FWQ6</accession>
<dbReference type="Gramene" id="OMO50186">
    <property type="protein sequence ID" value="OMO50186"/>
    <property type="gene ID" value="CCACVL1_30577"/>
</dbReference>
<keyword evidence="2" id="KW-1185">Reference proteome</keyword>
<evidence type="ECO:0000313" key="1">
    <source>
        <dbReference type="EMBL" id="OMO50186.1"/>
    </source>
</evidence>
<dbReference type="Proteomes" id="UP000188268">
    <property type="component" value="Unassembled WGS sequence"/>
</dbReference>
<protein>
    <submittedName>
        <fullName evidence="1">Uncharacterized protein</fullName>
    </submittedName>
</protein>
<gene>
    <name evidence="1" type="ORF">CCACVL1_30577</name>
</gene>
<sequence length="33" mass="4046">MEWVWVSSLVSGLAVRWVGFQERYVFEEREEKI</sequence>
<name>A0A1R3FWQ6_COCAP</name>
<dbReference type="AlphaFoldDB" id="A0A1R3FWQ6"/>
<reference evidence="1 2" key="1">
    <citation type="submission" date="2013-09" db="EMBL/GenBank/DDBJ databases">
        <title>Corchorus capsularis genome sequencing.</title>
        <authorList>
            <person name="Alam M."/>
            <person name="Haque M.S."/>
            <person name="Islam M.S."/>
            <person name="Emdad E.M."/>
            <person name="Islam M.M."/>
            <person name="Ahmed B."/>
            <person name="Halim A."/>
            <person name="Hossen Q.M.M."/>
            <person name="Hossain M.Z."/>
            <person name="Ahmed R."/>
            <person name="Khan M.M."/>
            <person name="Islam R."/>
            <person name="Rashid M.M."/>
            <person name="Khan S.A."/>
            <person name="Rahman M.S."/>
            <person name="Alam M."/>
        </authorList>
    </citation>
    <scope>NUCLEOTIDE SEQUENCE [LARGE SCALE GENOMIC DNA]</scope>
    <source>
        <strain evidence="2">cv. CVL-1</strain>
        <tissue evidence="1">Whole seedling</tissue>
    </source>
</reference>
<proteinExistence type="predicted"/>